<comment type="catalytic activity">
    <reaction evidence="6 7">
        <text>L-glutamate 5-semialdehyde + phosphate + NADP(+) = L-glutamyl 5-phosphate + NADPH + H(+)</text>
        <dbReference type="Rhea" id="RHEA:19541"/>
        <dbReference type="ChEBI" id="CHEBI:15378"/>
        <dbReference type="ChEBI" id="CHEBI:43474"/>
        <dbReference type="ChEBI" id="CHEBI:57783"/>
        <dbReference type="ChEBI" id="CHEBI:58066"/>
        <dbReference type="ChEBI" id="CHEBI:58274"/>
        <dbReference type="ChEBI" id="CHEBI:58349"/>
        <dbReference type="EC" id="1.2.1.41"/>
    </reaction>
</comment>
<dbReference type="InterPro" id="IPR016162">
    <property type="entry name" value="Ald_DH_N"/>
</dbReference>
<keyword evidence="3 7" id="KW-0641">Proline biosynthesis</keyword>
<keyword evidence="2 7" id="KW-0028">Amino-acid biosynthesis</keyword>
<comment type="subcellular location">
    <subcellularLocation>
        <location evidence="7">Cytoplasm</location>
    </subcellularLocation>
</comment>
<dbReference type="InterPro" id="IPR020593">
    <property type="entry name" value="G-glutamylP_reductase_CS"/>
</dbReference>
<evidence type="ECO:0000313" key="10">
    <source>
        <dbReference type="Proteomes" id="UP000767854"/>
    </source>
</evidence>
<comment type="pathway">
    <text evidence="1 7">Amino-acid biosynthesis; L-proline biosynthesis; L-glutamate 5-semialdehyde from L-glutamate: step 2/2.</text>
</comment>
<evidence type="ECO:0000256" key="5">
    <source>
        <dbReference type="ARBA" id="ARBA00023002"/>
    </source>
</evidence>
<dbReference type="EMBL" id="JAFBDT010000011">
    <property type="protein sequence ID" value="MBM7562010.1"/>
    <property type="molecule type" value="Genomic_DNA"/>
</dbReference>
<keyword evidence="5 7" id="KW-0560">Oxidoreductase</keyword>
<dbReference type="CDD" id="cd07079">
    <property type="entry name" value="ALDH_F18-19_ProA-GPR"/>
    <property type="match status" value="1"/>
</dbReference>
<proteinExistence type="inferred from homology"/>
<organism evidence="9 10">
    <name type="scientific">Fusibacter tunisiensis</name>
    <dbReference type="NCBI Taxonomy" id="1008308"/>
    <lineage>
        <taxon>Bacteria</taxon>
        <taxon>Bacillati</taxon>
        <taxon>Bacillota</taxon>
        <taxon>Clostridia</taxon>
        <taxon>Eubacteriales</taxon>
        <taxon>Eubacteriales Family XII. Incertae Sedis</taxon>
        <taxon>Fusibacter</taxon>
    </lineage>
</organism>
<evidence type="ECO:0000256" key="6">
    <source>
        <dbReference type="ARBA" id="ARBA00049024"/>
    </source>
</evidence>
<dbReference type="InterPro" id="IPR016161">
    <property type="entry name" value="Ald_DH/histidinol_DH"/>
</dbReference>
<dbReference type="Proteomes" id="UP000767854">
    <property type="component" value="Unassembled WGS sequence"/>
</dbReference>
<sequence>MNQYIDINELGRNAKSASRKLSILSETEKNALLSAIHNALLENKHKILEANERDLDRAKSIGLSAALLERLELNTLKFNDMLSGLKQVIELKDPIGASDGSWINTDGLEISSKRVPLGVIGIIYESRPNVTIDATALCLKTGNAVILKGGSDALETNMAMMKAIRSAISFTNIPEGCVQLVESTDRALVKDLLEATEYIDCIIPRGGAGLIQFVVHNSKVPVIETGAGNCHIYVDAEYSVESAIDIIENAKIQRPGACNAVETVLIHKQIAPKLVPALVQRLRNQKVTLALCKEAMPLIDPPQSGVHLATERDWCTEYLDYKLAVKLVDSMDAAISHIDTYSTGHSESILTHSYENSRRFTHEVDSAAVYVNASTRFTDGYVFGFGAEIGISTQKLHARGPMGLHALTTTKFIILGKNHTRQ</sequence>
<dbReference type="RefSeq" id="WP_204664032.1">
    <property type="nucleotide sequence ID" value="NZ_JAFBDT010000011.1"/>
</dbReference>
<comment type="similarity">
    <text evidence="7">Belongs to the gamma-glutamyl phosphate reductase family.</text>
</comment>
<keyword evidence="7" id="KW-0963">Cytoplasm</keyword>
<dbReference type="PROSITE" id="PS01223">
    <property type="entry name" value="PROA"/>
    <property type="match status" value="1"/>
</dbReference>
<name>A0ABS2MRM3_9FIRM</name>
<reference evidence="9 10" key="1">
    <citation type="submission" date="2021-01" db="EMBL/GenBank/DDBJ databases">
        <title>Genomic Encyclopedia of Type Strains, Phase IV (KMG-IV): sequencing the most valuable type-strain genomes for metagenomic binning, comparative biology and taxonomic classification.</title>
        <authorList>
            <person name="Goeker M."/>
        </authorList>
    </citation>
    <scope>NUCLEOTIDE SEQUENCE [LARGE SCALE GENOMIC DNA]</scope>
    <source>
        <strain evidence="9 10">DSM 24436</strain>
    </source>
</reference>
<protein>
    <recommendedName>
        <fullName evidence="7">Gamma-glutamyl phosphate reductase</fullName>
        <shortName evidence="7">GPR</shortName>
        <ecNumber evidence="7">1.2.1.41</ecNumber>
    </recommendedName>
    <alternativeName>
        <fullName evidence="7">Glutamate-5-semialdehyde dehydrogenase</fullName>
    </alternativeName>
    <alternativeName>
        <fullName evidence="7">Glutamyl-gamma-semialdehyde dehydrogenase</fullName>
        <shortName evidence="7">GSA dehydrogenase</shortName>
    </alternativeName>
</protein>
<keyword evidence="10" id="KW-1185">Reference proteome</keyword>
<accession>A0ABS2MRM3</accession>
<dbReference type="InterPro" id="IPR000965">
    <property type="entry name" value="GPR_dom"/>
</dbReference>
<evidence type="ECO:0000256" key="3">
    <source>
        <dbReference type="ARBA" id="ARBA00022650"/>
    </source>
</evidence>
<gene>
    <name evidence="7" type="primary">proA</name>
    <name evidence="9" type="ORF">JOC49_001553</name>
</gene>
<dbReference type="PIRSF" id="PIRSF000151">
    <property type="entry name" value="GPR"/>
    <property type="match status" value="1"/>
</dbReference>
<dbReference type="Gene3D" id="3.40.309.10">
    <property type="entry name" value="Aldehyde Dehydrogenase, Chain A, domain 2"/>
    <property type="match status" value="1"/>
</dbReference>
<dbReference type="Gene3D" id="3.40.605.10">
    <property type="entry name" value="Aldehyde Dehydrogenase, Chain A, domain 1"/>
    <property type="match status" value="1"/>
</dbReference>
<comment type="caution">
    <text evidence="9">The sequence shown here is derived from an EMBL/GenBank/DDBJ whole genome shotgun (WGS) entry which is preliminary data.</text>
</comment>
<dbReference type="HAMAP" id="MF_00412">
    <property type="entry name" value="ProA"/>
    <property type="match status" value="1"/>
</dbReference>
<keyword evidence="4 7" id="KW-0521">NADP</keyword>
<dbReference type="EC" id="1.2.1.41" evidence="7"/>
<dbReference type="SUPFAM" id="SSF53720">
    <property type="entry name" value="ALDH-like"/>
    <property type="match status" value="1"/>
</dbReference>
<evidence type="ECO:0000256" key="1">
    <source>
        <dbReference type="ARBA" id="ARBA00004985"/>
    </source>
</evidence>
<dbReference type="GO" id="GO:0004350">
    <property type="term" value="F:glutamate-5-semialdehyde dehydrogenase activity"/>
    <property type="evidence" value="ECO:0007669"/>
    <property type="project" value="UniProtKB-EC"/>
</dbReference>
<evidence type="ECO:0000259" key="8">
    <source>
        <dbReference type="Pfam" id="PF00171"/>
    </source>
</evidence>
<dbReference type="InterPro" id="IPR015590">
    <property type="entry name" value="Aldehyde_DH_dom"/>
</dbReference>
<evidence type="ECO:0000256" key="7">
    <source>
        <dbReference type="HAMAP-Rule" id="MF_00412"/>
    </source>
</evidence>
<dbReference type="InterPro" id="IPR016163">
    <property type="entry name" value="Ald_DH_C"/>
</dbReference>
<dbReference type="NCBIfam" id="TIGR00407">
    <property type="entry name" value="proA"/>
    <property type="match status" value="1"/>
</dbReference>
<dbReference type="NCBIfam" id="NF001221">
    <property type="entry name" value="PRK00197.1"/>
    <property type="match status" value="1"/>
</dbReference>
<evidence type="ECO:0000256" key="2">
    <source>
        <dbReference type="ARBA" id="ARBA00022605"/>
    </source>
</evidence>
<evidence type="ECO:0000313" key="9">
    <source>
        <dbReference type="EMBL" id="MBM7562010.1"/>
    </source>
</evidence>
<dbReference type="PANTHER" id="PTHR11063:SF8">
    <property type="entry name" value="DELTA-1-PYRROLINE-5-CARBOXYLATE SYNTHASE"/>
    <property type="match status" value="1"/>
</dbReference>
<evidence type="ECO:0000256" key="4">
    <source>
        <dbReference type="ARBA" id="ARBA00022857"/>
    </source>
</evidence>
<dbReference type="InterPro" id="IPR012134">
    <property type="entry name" value="Glu-5-SA_DH"/>
</dbReference>
<dbReference type="Pfam" id="PF00171">
    <property type="entry name" value="Aldedh"/>
    <property type="match status" value="1"/>
</dbReference>
<dbReference type="PANTHER" id="PTHR11063">
    <property type="entry name" value="GLUTAMATE SEMIALDEHYDE DEHYDROGENASE"/>
    <property type="match status" value="1"/>
</dbReference>
<comment type="function">
    <text evidence="7">Catalyzes the NADPH-dependent reduction of L-glutamate 5-phosphate into L-glutamate 5-semialdehyde and phosphate. The product spontaneously undergoes cyclization to form 1-pyrroline-5-carboxylate.</text>
</comment>
<feature type="domain" description="Aldehyde dehydrogenase" evidence="8">
    <location>
        <begin position="6"/>
        <end position="289"/>
    </location>
</feature>